<keyword evidence="4" id="KW-1185">Reference proteome</keyword>
<proteinExistence type="predicted"/>
<evidence type="ECO:0000313" key="4">
    <source>
        <dbReference type="Proteomes" id="UP000595046"/>
    </source>
</evidence>
<name>A0A7T1T4X8_9ACTN</name>
<evidence type="ECO:0000313" key="3">
    <source>
        <dbReference type="EMBL" id="QPP06437.1"/>
    </source>
</evidence>
<sequence>MRKRRSIHAVIGLACLLSAVFATTAPAQAASSENAHKKDAGQVLTVPASPPAAASVPQGSGGESALPAGSVLAEPPTTWPKANKIVHVPLGGSLTCDSGNLCVAAYDPTRGDVAVFFLYYCETYALSNFVGSGSYRNSQTGGAVAHFYGRTGNHLLAVGPGEGDSDYDWTPVWSIRNC</sequence>
<dbReference type="AlphaFoldDB" id="A0A7T1T4X8"/>
<evidence type="ECO:0000256" key="1">
    <source>
        <dbReference type="SAM" id="MobiDB-lite"/>
    </source>
</evidence>
<evidence type="ECO:0008006" key="5">
    <source>
        <dbReference type="Google" id="ProtNLM"/>
    </source>
</evidence>
<dbReference type="KEGG" id="sbat:G4Z16_08540"/>
<gene>
    <name evidence="3" type="ORF">G4Z16_08540</name>
</gene>
<evidence type="ECO:0000256" key="2">
    <source>
        <dbReference type="SAM" id="SignalP"/>
    </source>
</evidence>
<dbReference type="RefSeq" id="WP_197350230.1">
    <property type="nucleotide sequence ID" value="NZ_CP048882.1"/>
</dbReference>
<dbReference type="Proteomes" id="UP000595046">
    <property type="component" value="Chromosome"/>
</dbReference>
<feature type="signal peptide" evidence="2">
    <location>
        <begin position="1"/>
        <end position="29"/>
    </location>
</feature>
<keyword evidence="2" id="KW-0732">Signal</keyword>
<dbReference type="EMBL" id="CP048882">
    <property type="protein sequence ID" value="QPP06437.1"/>
    <property type="molecule type" value="Genomic_DNA"/>
</dbReference>
<feature type="chain" id="PRO_5032393211" description="Secreted protein" evidence="2">
    <location>
        <begin position="30"/>
        <end position="178"/>
    </location>
</feature>
<reference evidence="4" key="1">
    <citation type="submission" date="2020-02" db="EMBL/GenBank/DDBJ databases">
        <title>Streptomyces sp. ASO4wet.</title>
        <authorList>
            <person name="Risdian C."/>
            <person name="Landwehr W."/>
            <person name="Schupp P."/>
            <person name="Wink J."/>
        </authorList>
    </citation>
    <scope>NUCLEOTIDE SEQUENCE [LARGE SCALE GENOMIC DNA]</scope>
    <source>
        <strain evidence="4">ASO4wet</strain>
    </source>
</reference>
<organism evidence="3 4">
    <name type="scientific">Streptomyces bathyalis</name>
    <dbReference type="NCBI Taxonomy" id="2710756"/>
    <lineage>
        <taxon>Bacteria</taxon>
        <taxon>Bacillati</taxon>
        <taxon>Actinomycetota</taxon>
        <taxon>Actinomycetes</taxon>
        <taxon>Kitasatosporales</taxon>
        <taxon>Streptomycetaceae</taxon>
        <taxon>Streptomyces</taxon>
    </lineage>
</organism>
<protein>
    <recommendedName>
        <fullName evidence="5">Secreted protein</fullName>
    </recommendedName>
</protein>
<feature type="region of interest" description="Disordered" evidence="1">
    <location>
        <begin position="48"/>
        <end position="67"/>
    </location>
</feature>
<accession>A0A7T1T4X8</accession>